<evidence type="ECO:0000259" key="5">
    <source>
        <dbReference type="Pfam" id="PF04542"/>
    </source>
</evidence>
<dbReference type="GO" id="GO:0003677">
    <property type="term" value="F:DNA binding"/>
    <property type="evidence" value="ECO:0007669"/>
    <property type="project" value="InterPro"/>
</dbReference>
<dbReference type="InterPro" id="IPR039425">
    <property type="entry name" value="RNA_pol_sigma-70-like"/>
</dbReference>
<dbReference type="EMBL" id="FNCH01000010">
    <property type="protein sequence ID" value="SDG74710.1"/>
    <property type="molecule type" value="Genomic_DNA"/>
</dbReference>
<dbReference type="Pfam" id="PF08281">
    <property type="entry name" value="Sigma70_r4_2"/>
    <property type="match status" value="1"/>
</dbReference>
<evidence type="ECO:0000256" key="1">
    <source>
        <dbReference type="ARBA" id="ARBA00010641"/>
    </source>
</evidence>
<dbReference type="Gene3D" id="1.10.1740.10">
    <property type="match status" value="1"/>
</dbReference>
<sequence>MGKIIQQLHNETELFAKLATGDEQSFDIIYRHYVKRLYPYIEKLVKIPELAEELVQEIFVQIWINRLAFSNVQHPTAYLFSIANRQALKYLKKIANDERILQRITSHIEPSRNETEEQMVLRESVEVIKEAVAQLPDQRRLIWELSRNEGLSHEQIAAKLNISKNTVKNQMVHSLRYVREFLSKRDISLPILIIIFLINRKI</sequence>
<organism evidence="7 8">
    <name type="scientific">Pedobacter terrae</name>
    <dbReference type="NCBI Taxonomy" id="405671"/>
    <lineage>
        <taxon>Bacteria</taxon>
        <taxon>Pseudomonadati</taxon>
        <taxon>Bacteroidota</taxon>
        <taxon>Sphingobacteriia</taxon>
        <taxon>Sphingobacteriales</taxon>
        <taxon>Sphingobacteriaceae</taxon>
        <taxon>Pedobacter</taxon>
    </lineage>
</organism>
<dbReference type="Pfam" id="PF04542">
    <property type="entry name" value="Sigma70_r2"/>
    <property type="match status" value="1"/>
</dbReference>
<comment type="similarity">
    <text evidence="1">Belongs to the sigma-70 factor family. ECF subfamily.</text>
</comment>
<keyword evidence="4" id="KW-0804">Transcription</keyword>
<name>A0A1G7WTV6_9SPHI</name>
<reference evidence="8" key="1">
    <citation type="submission" date="2016-10" db="EMBL/GenBank/DDBJ databases">
        <authorList>
            <person name="Varghese N."/>
            <person name="Submissions S."/>
        </authorList>
    </citation>
    <scope>NUCLEOTIDE SEQUENCE [LARGE SCALE GENOMIC DNA]</scope>
    <source>
        <strain evidence="8">DSM 17933</strain>
    </source>
</reference>
<feature type="domain" description="RNA polymerase sigma-70 region 2" evidence="5">
    <location>
        <begin position="29"/>
        <end position="93"/>
    </location>
</feature>
<dbReference type="InterPro" id="IPR014284">
    <property type="entry name" value="RNA_pol_sigma-70_dom"/>
</dbReference>
<dbReference type="NCBIfam" id="TIGR02937">
    <property type="entry name" value="sigma70-ECF"/>
    <property type="match status" value="1"/>
</dbReference>
<dbReference type="InterPro" id="IPR036388">
    <property type="entry name" value="WH-like_DNA-bd_sf"/>
</dbReference>
<dbReference type="InterPro" id="IPR013324">
    <property type="entry name" value="RNA_pol_sigma_r3/r4-like"/>
</dbReference>
<evidence type="ECO:0000256" key="3">
    <source>
        <dbReference type="ARBA" id="ARBA00023082"/>
    </source>
</evidence>
<keyword evidence="8" id="KW-1185">Reference proteome</keyword>
<dbReference type="PANTHER" id="PTHR43133">
    <property type="entry name" value="RNA POLYMERASE ECF-TYPE SIGMA FACTO"/>
    <property type="match status" value="1"/>
</dbReference>
<evidence type="ECO:0000256" key="2">
    <source>
        <dbReference type="ARBA" id="ARBA00023015"/>
    </source>
</evidence>
<dbReference type="InterPro" id="IPR013325">
    <property type="entry name" value="RNA_pol_sigma_r2"/>
</dbReference>
<dbReference type="Gene3D" id="1.10.10.10">
    <property type="entry name" value="Winged helix-like DNA-binding domain superfamily/Winged helix DNA-binding domain"/>
    <property type="match status" value="1"/>
</dbReference>
<dbReference type="AlphaFoldDB" id="A0A1G7WTV6"/>
<dbReference type="InterPro" id="IPR007627">
    <property type="entry name" value="RNA_pol_sigma70_r2"/>
</dbReference>
<dbReference type="GO" id="GO:0006352">
    <property type="term" value="P:DNA-templated transcription initiation"/>
    <property type="evidence" value="ECO:0007669"/>
    <property type="project" value="InterPro"/>
</dbReference>
<dbReference type="RefSeq" id="WP_090500943.1">
    <property type="nucleotide sequence ID" value="NZ_FNCH01000010.1"/>
</dbReference>
<dbReference type="STRING" id="405671.SAMN05421827_110119"/>
<accession>A0A1G7WTV6</accession>
<dbReference type="OrthoDB" id="659577at2"/>
<feature type="domain" description="RNA polymerase sigma factor 70 region 4 type 2" evidence="6">
    <location>
        <begin position="128"/>
        <end position="175"/>
    </location>
</feature>
<evidence type="ECO:0000259" key="6">
    <source>
        <dbReference type="Pfam" id="PF08281"/>
    </source>
</evidence>
<dbReference type="GO" id="GO:0016987">
    <property type="term" value="F:sigma factor activity"/>
    <property type="evidence" value="ECO:0007669"/>
    <property type="project" value="UniProtKB-KW"/>
</dbReference>
<dbReference type="InterPro" id="IPR013249">
    <property type="entry name" value="RNA_pol_sigma70_r4_t2"/>
</dbReference>
<proteinExistence type="inferred from homology"/>
<dbReference type="NCBIfam" id="TIGR02985">
    <property type="entry name" value="Sig70_bacteroi1"/>
    <property type="match status" value="1"/>
</dbReference>
<dbReference type="PANTHER" id="PTHR43133:SF46">
    <property type="entry name" value="RNA POLYMERASE SIGMA-70 FACTOR ECF SUBFAMILY"/>
    <property type="match status" value="1"/>
</dbReference>
<evidence type="ECO:0000313" key="7">
    <source>
        <dbReference type="EMBL" id="SDG74710.1"/>
    </source>
</evidence>
<keyword evidence="2" id="KW-0805">Transcription regulation</keyword>
<protein>
    <submittedName>
        <fullName evidence="7">RNA polymerase sigma-70 factor, ECF subfamily</fullName>
    </submittedName>
</protein>
<dbReference type="Proteomes" id="UP000199643">
    <property type="component" value="Unassembled WGS sequence"/>
</dbReference>
<evidence type="ECO:0000256" key="4">
    <source>
        <dbReference type="ARBA" id="ARBA00023163"/>
    </source>
</evidence>
<dbReference type="SUPFAM" id="SSF88946">
    <property type="entry name" value="Sigma2 domain of RNA polymerase sigma factors"/>
    <property type="match status" value="1"/>
</dbReference>
<dbReference type="InterPro" id="IPR014327">
    <property type="entry name" value="RNA_pol_sigma70_bacteroid"/>
</dbReference>
<dbReference type="SUPFAM" id="SSF88659">
    <property type="entry name" value="Sigma3 and sigma4 domains of RNA polymerase sigma factors"/>
    <property type="match status" value="1"/>
</dbReference>
<gene>
    <name evidence="7" type="ORF">SAMN05421827_110119</name>
</gene>
<keyword evidence="3" id="KW-0731">Sigma factor</keyword>
<evidence type="ECO:0000313" key="8">
    <source>
        <dbReference type="Proteomes" id="UP000199643"/>
    </source>
</evidence>